<evidence type="ECO:0000313" key="3">
    <source>
        <dbReference type="Proteomes" id="UP000007431"/>
    </source>
</evidence>
<dbReference type="InterPro" id="IPR055304">
    <property type="entry name" value="CHCHD2/10-like"/>
</dbReference>
<name>D8QHH9_SCHCM</name>
<organism evidence="3">
    <name type="scientific">Schizophyllum commune (strain H4-8 / FGSC 9210)</name>
    <name type="common">Split gill fungus</name>
    <dbReference type="NCBI Taxonomy" id="578458"/>
    <lineage>
        <taxon>Eukaryota</taxon>
        <taxon>Fungi</taxon>
        <taxon>Dikarya</taxon>
        <taxon>Basidiomycota</taxon>
        <taxon>Agaricomycotina</taxon>
        <taxon>Agaricomycetes</taxon>
        <taxon>Agaricomycetidae</taxon>
        <taxon>Agaricales</taxon>
        <taxon>Schizophyllaceae</taxon>
        <taxon>Schizophyllum</taxon>
    </lineage>
</organism>
<keyword evidence="3" id="KW-1185">Reference proteome</keyword>
<dbReference type="InParanoid" id="D8QHH9"/>
<evidence type="ECO:0000313" key="2">
    <source>
        <dbReference type="EMBL" id="EFI92677.1"/>
    </source>
</evidence>
<feature type="compositionally biased region" description="Low complexity" evidence="1">
    <location>
        <begin position="56"/>
        <end position="73"/>
    </location>
</feature>
<dbReference type="Proteomes" id="UP000007431">
    <property type="component" value="Unassembled WGS sequence"/>
</dbReference>
<feature type="compositionally biased region" description="Low complexity" evidence="1">
    <location>
        <begin position="103"/>
        <end position="120"/>
    </location>
</feature>
<dbReference type="AlphaFoldDB" id="D8QHH9"/>
<dbReference type="eggNOG" id="KOG4090">
    <property type="taxonomic scope" value="Eukaryota"/>
</dbReference>
<proteinExistence type="predicted"/>
<feature type="compositionally biased region" description="Low complexity" evidence="1">
    <location>
        <begin position="9"/>
        <end position="41"/>
    </location>
</feature>
<reference evidence="2 3" key="1">
    <citation type="journal article" date="2010" name="Nat. Biotechnol.">
        <title>Genome sequence of the model mushroom Schizophyllum commune.</title>
        <authorList>
            <person name="Ohm R.A."/>
            <person name="de Jong J.F."/>
            <person name="Lugones L.G."/>
            <person name="Aerts A."/>
            <person name="Kothe E."/>
            <person name="Stajich J.E."/>
            <person name="de Vries R.P."/>
            <person name="Record E."/>
            <person name="Levasseur A."/>
            <person name="Baker S.E."/>
            <person name="Bartholomew K.A."/>
            <person name="Coutinho P.M."/>
            <person name="Erdmann S."/>
            <person name="Fowler T.J."/>
            <person name="Gathman A.C."/>
            <person name="Lombard V."/>
            <person name="Henrissat B."/>
            <person name="Knabe N."/>
            <person name="Kuees U."/>
            <person name="Lilly W.W."/>
            <person name="Lindquist E."/>
            <person name="Lucas S."/>
            <person name="Magnuson J.K."/>
            <person name="Piumi F."/>
            <person name="Raudaskoski M."/>
            <person name="Salamov A."/>
            <person name="Schmutz J."/>
            <person name="Schwarze F.W.M.R."/>
            <person name="vanKuyk P.A."/>
            <person name="Horton J.S."/>
            <person name="Grigoriev I.V."/>
            <person name="Woesten H.A.B."/>
        </authorList>
    </citation>
    <scope>NUCLEOTIDE SEQUENCE [LARGE SCALE GENOMIC DNA]</scope>
    <source>
        <strain evidence="3">H4-8 / FGSC 9210</strain>
    </source>
</reference>
<evidence type="ECO:0000256" key="1">
    <source>
        <dbReference type="SAM" id="MobiDB-lite"/>
    </source>
</evidence>
<accession>D8QHH9</accession>
<dbReference type="EMBL" id="GL377312">
    <property type="protein sequence ID" value="EFI92677.1"/>
    <property type="molecule type" value="Genomic_DNA"/>
</dbReference>
<dbReference type="GeneID" id="9596784"/>
<dbReference type="HOGENOM" id="CLU_093520_0_0_1"/>
<protein>
    <recommendedName>
        <fullName evidence="4">CHCH domain-containing protein</fullName>
    </recommendedName>
</protein>
<dbReference type="OMA" id="CDADARN"/>
<dbReference type="STRING" id="578458.D8QHH9"/>
<dbReference type="PANTHER" id="PTHR13523">
    <property type="entry name" value="COILED-COIL-HELIX-COILED-COIL-HELIX DOMAIN CONTAINING 2/NUR77"/>
    <property type="match status" value="1"/>
</dbReference>
<evidence type="ECO:0008006" key="4">
    <source>
        <dbReference type="Google" id="ProtNLM"/>
    </source>
</evidence>
<dbReference type="FunCoup" id="D8QHH9">
    <property type="interactions" value="312"/>
</dbReference>
<dbReference type="OrthoDB" id="1106148at2759"/>
<dbReference type="GO" id="GO:0005739">
    <property type="term" value="C:mitochondrion"/>
    <property type="evidence" value="ECO:0007669"/>
    <property type="project" value="TreeGrafter"/>
</dbReference>
<dbReference type="GO" id="GO:0007005">
    <property type="term" value="P:mitochondrion organization"/>
    <property type="evidence" value="ECO:0007669"/>
    <property type="project" value="InterPro"/>
</dbReference>
<dbReference type="PANTHER" id="PTHR13523:SF2">
    <property type="entry name" value="COILED-COIL-HELIX-COILED-COIL-HELIX DOMAIN CONTAINING 2, ISOFORM A-RELATED"/>
    <property type="match status" value="1"/>
</dbReference>
<dbReference type="KEGG" id="scm:SCHCO_02640944"/>
<dbReference type="RefSeq" id="XP_003027580.1">
    <property type="nucleotide sequence ID" value="XM_003027534.1"/>
</dbReference>
<gene>
    <name evidence="2" type="ORF">SCHCODRAFT_86071</name>
</gene>
<dbReference type="VEuPathDB" id="FungiDB:SCHCODRAFT_02640944"/>
<dbReference type="GO" id="GO:0005634">
    <property type="term" value="C:nucleus"/>
    <property type="evidence" value="ECO:0007669"/>
    <property type="project" value="TreeGrafter"/>
</dbReference>
<feature type="region of interest" description="Disordered" evidence="1">
    <location>
        <begin position="96"/>
        <end position="121"/>
    </location>
</feature>
<sequence length="163" mass="16404">MARQTRSRPSAPSAKPSAFAQTRPSSTMAAPAPMAAPSNSAFRPKSAAAPPPPPVHAASPTHHAAPPAQSQAPGIMSQIAATAGGVALGHGISNMLFGGSSSAPAEQQQAPAPAAPAQQQFGSGVNCEVQAKDFTTCLEKADLPSCTYYLEQLKACQAAAAPY</sequence>
<feature type="region of interest" description="Disordered" evidence="1">
    <location>
        <begin position="1"/>
        <end position="75"/>
    </location>
</feature>